<sequence>MASDRGPTRLNMPELKAPFTEEDVILRLGHCDDAIEAFEDLKRREATLSVVRQIREAGMKMQGEGKIWWNQNKDELKGLATWSLFAAQVKARFLDSGFTLSVEHAFYQLVLCRSSRHPCQCPTSPADSPKIINDDRFKRHHLHHANDLLYARITSTAGFSLSTFSVNDPIGHMTAVASSLGHEWMSQASVANSRNIGDSFMADPKLKMARRTPLTADTRQECINEGRCFSCREMGPQYPGMPDEETKHDRGGPPQGATKLPWAWVSLIVGLGISWTLLLRQNGMGKKRTAKKKRRSRGG</sequence>
<evidence type="ECO:0000313" key="2">
    <source>
        <dbReference type="EMBL" id="SGZ28393.1"/>
    </source>
</evidence>
<accession>A0A2X0MN91</accession>
<reference evidence="2 3" key="1">
    <citation type="submission" date="2016-11" db="EMBL/GenBank/DDBJ databases">
        <authorList>
            <person name="Jaros S."/>
            <person name="Januszkiewicz K."/>
            <person name="Wedrychowicz H."/>
        </authorList>
    </citation>
    <scope>NUCLEOTIDE SEQUENCE [LARGE SCALE GENOMIC DNA]</scope>
</reference>
<dbReference type="EMBL" id="FQNC01000089">
    <property type="protein sequence ID" value="SGZ28393.1"/>
    <property type="molecule type" value="Genomic_DNA"/>
</dbReference>
<proteinExistence type="predicted"/>
<dbReference type="Proteomes" id="UP000249464">
    <property type="component" value="Unassembled WGS sequence"/>
</dbReference>
<evidence type="ECO:0000256" key="1">
    <source>
        <dbReference type="SAM" id="Phobius"/>
    </source>
</evidence>
<name>A0A2X0MN91_9BASI</name>
<keyword evidence="1" id="KW-0812">Transmembrane</keyword>
<gene>
    <name evidence="2" type="primary">BQ5605_C027g10328</name>
    <name evidence="2" type="ORF">BQ5605_C027G10328</name>
</gene>
<feature type="transmembrane region" description="Helical" evidence="1">
    <location>
        <begin position="262"/>
        <end position="279"/>
    </location>
</feature>
<evidence type="ECO:0000313" key="3">
    <source>
        <dbReference type="Proteomes" id="UP000249464"/>
    </source>
</evidence>
<keyword evidence="1" id="KW-1133">Transmembrane helix</keyword>
<keyword evidence="3" id="KW-1185">Reference proteome</keyword>
<organism evidence="2 3">
    <name type="scientific">Microbotryum silenes-dioicae</name>
    <dbReference type="NCBI Taxonomy" id="796604"/>
    <lineage>
        <taxon>Eukaryota</taxon>
        <taxon>Fungi</taxon>
        <taxon>Dikarya</taxon>
        <taxon>Basidiomycota</taxon>
        <taxon>Pucciniomycotina</taxon>
        <taxon>Microbotryomycetes</taxon>
        <taxon>Microbotryales</taxon>
        <taxon>Microbotryaceae</taxon>
        <taxon>Microbotryum</taxon>
    </lineage>
</organism>
<protein>
    <submittedName>
        <fullName evidence="2">BQ5605_C027g10328 protein</fullName>
    </submittedName>
</protein>
<dbReference type="STRING" id="796604.A0A2X0MN91"/>
<dbReference type="AlphaFoldDB" id="A0A2X0MN91"/>
<keyword evidence="1" id="KW-0472">Membrane</keyword>